<comment type="function">
    <text evidence="10">Catalyzes the reversible formation of acyl-phosphate (acyl-PO(4)) from acyl-[acyl-carrier-protein] (acyl-ACP). This enzyme utilizes acyl-ACP as fatty acyl donor, but not acyl-CoA.</text>
</comment>
<dbReference type="Proteomes" id="UP000019112">
    <property type="component" value="Unassembled WGS sequence"/>
</dbReference>
<evidence type="ECO:0000256" key="5">
    <source>
        <dbReference type="ARBA" id="ARBA00023098"/>
    </source>
</evidence>
<dbReference type="EC" id="2.3.1.274" evidence="8 10"/>
<organism evidence="11 12">
    <name type="scientific">Holospora obtusa F1</name>
    <dbReference type="NCBI Taxonomy" id="1399147"/>
    <lineage>
        <taxon>Bacteria</taxon>
        <taxon>Pseudomonadati</taxon>
        <taxon>Pseudomonadota</taxon>
        <taxon>Alphaproteobacteria</taxon>
        <taxon>Holosporales</taxon>
        <taxon>Holosporaceae</taxon>
        <taxon>Holospora</taxon>
    </lineage>
</organism>
<keyword evidence="6 10" id="KW-0594">Phospholipid biosynthesis</keyword>
<evidence type="ECO:0000256" key="1">
    <source>
        <dbReference type="ARBA" id="ARBA00001232"/>
    </source>
</evidence>
<dbReference type="Gene3D" id="3.40.718.10">
    <property type="entry name" value="Isopropylmalate Dehydrogenase"/>
    <property type="match status" value="1"/>
</dbReference>
<dbReference type="HAMAP" id="MF_00019">
    <property type="entry name" value="PlsX"/>
    <property type="match status" value="1"/>
</dbReference>
<dbReference type="GO" id="GO:0043811">
    <property type="term" value="F:phosphate:acyl-[acyl carrier protein] acyltransferase activity"/>
    <property type="evidence" value="ECO:0007669"/>
    <property type="project" value="UniProtKB-UniRule"/>
</dbReference>
<dbReference type="SUPFAM" id="SSF53659">
    <property type="entry name" value="Isocitrate/Isopropylmalate dehydrogenase-like"/>
    <property type="match status" value="1"/>
</dbReference>
<evidence type="ECO:0000256" key="7">
    <source>
        <dbReference type="ARBA" id="ARBA00023264"/>
    </source>
</evidence>
<keyword evidence="3 10" id="KW-0444">Lipid biosynthesis</keyword>
<evidence type="ECO:0000256" key="2">
    <source>
        <dbReference type="ARBA" id="ARBA00022490"/>
    </source>
</evidence>
<dbReference type="eggNOG" id="COG0416">
    <property type="taxonomic scope" value="Bacteria"/>
</dbReference>
<comment type="subcellular location">
    <subcellularLocation>
        <location evidence="10">Cytoplasm</location>
    </subcellularLocation>
    <text evidence="10">Associated with the membrane possibly through PlsY.</text>
</comment>
<name>W6TVA1_HOLOB</name>
<dbReference type="STRING" id="1399147.P618_200089"/>
<dbReference type="GO" id="GO:0006633">
    <property type="term" value="P:fatty acid biosynthetic process"/>
    <property type="evidence" value="ECO:0007669"/>
    <property type="project" value="UniProtKB-UniRule"/>
</dbReference>
<comment type="caution">
    <text evidence="11">The sequence shown here is derived from an EMBL/GenBank/DDBJ whole genome shotgun (WGS) entry which is preliminary data.</text>
</comment>
<comment type="catalytic activity">
    <reaction evidence="1 10">
        <text>a fatty acyl-[ACP] + phosphate = an acyl phosphate + holo-[ACP]</text>
        <dbReference type="Rhea" id="RHEA:42292"/>
        <dbReference type="Rhea" id="RHEA-COMP:9685"/>
        <dbReference type="Rhea" id="RHEA-COMP:14125"/>
        <dbReference type="ChEBI" id="CHEBI:43474"/>
        <dbReference type="ChEBI" id="CHEBI:59918"/>
        <dbReference type="ChEBI" id="CHEBI:64479"/>
        <dbReference type="ChEBI" id="CHEBI:138651"/>
        <dbReference type="EC" id="2.3.1.274"/>
    </reaction>
</comment>
<keyword evidence="11" id="KW-0012">Acyltransferase</keyword>
<keyword evidence="4 10" id="KW-0808">Transferase</keyword>
<keyword evidence="5 10" id="KW-0443">Lipid metabolism</keyword>
<proteinExistence type="inferred from homology"/>
<evidence type="ECO:0000256" key="8">
    <source>
        <dbReference type="ARBA" id="ARBA00024069"/>
    </source>
</evidence>
<accession>W6TVA1</accession>
<reference evidence="11 12" key="1">
    <citation type="journal article" date="2014" name="FEMS Microbiol. Lett.">
        <title>Draft genome sequences of three Holospora species (Holospora obtusa, Holospora undulata, and Holospora elegans), endonuclear symbiotic bacteria of the ciliate Paramecium caudatum.</title>
        <authorList>
            <person name="Dohra H."/>
            <person name="Tanaka K."/>
            <person name="Suzuki T."/>
            <person name="Fujishima M."/>
            <person name="Suzuki H."/>
        </authorList>
    </citation>
    <scope>NUCLEOTIDE SEQUENCE [LARGE SCALE GENOMIC DNA]</scope>
    <source>
        <strain evidence="11 12">F1</strain>
    </source>
</reference>
<comment type="pathway">
    <text evidence="10">Lipid metabolism; phospholipid metabolism.</text>
</comment>
<keyword evidence="2 10" id="KW-0963">Cytoplasm</keyword>
<keyword evidence="7 10" id="KW-1208">Phospholipid metabolism</keyword>
<keyword evidence="12" id="KW-1185">Reference proteome</keyword>
<evidence type="ECO:0000313" key="12">
    <source>
        <dbReference type="Proteomes" id="UP000019112"/>
    </source>
</evidence>
<dbReference type="NCBIfam" id="TIGR00182">
    <property type="entry name" value="plsX"/>
    <property type="match status" value="1"/>
</dbReference>
<dbReference type="AlphaFoldDB" id="W6TVA1"/>
<dbReference type="Pfam" id="PF02504">
    <property type="entry name" value="FA_synthesis"/>
    <property type="match status" value="1"/>
</dbReference>
<evidence type="ECO:0000256" key="3">
    <source>
        <dbReference type="ARBA" id="ARBA00022516"/>
    </source>
</evidence>
<comment type="subunit">
    <text evidence="9 10">Homodimer. Probably interacts with PlsY.</text>
</comment>
<dbReference type="UniPathway" id="UPA00085"/>
<dbReference type="PANTHER" id="PTHR30100">
    <property type="entry name" value="FATTY ACID/PHOSPHOLIPID SYNTHESIS PROTEIN PLSX"/>
    <property type="match status" value="1"/>
</dbReference>
<comment type="similarity">
    <text evidence="10">Belongs to the PlsX family.</text>
</comment>
<sequence length="335" mass="36626">MVCLSVDVMGADSGVEELLKGILLFHSRCPECKFLIFGVESDLSLGLKNFSLSQNLFDVIYTPTYVRSQADVFSTLKAGEDTSMSCALRSVFSGQSQGAVSAGNTGVYLALSKSILKTLEGILRPAIVSQIPTCRGESIMLDLGGNLESSSKSLVQYALMGKVFCQKVLGVEFPSVGILNVGTELQKGKESLKEAYELLKNRKEINFYGYVEGDDISKGTVDVVVTDGFTGNIALKTGEGTMRMMSYMLNRVFQSSFYSRCVGFIARPFLQDFKAYFDPRVYNGALWLGVRGIAVKSHGGTDSIGFSHALETAYDMVRMNIVHEIQSTLLQHDFS</sequence>
<dbReference type="EMBL" id="AWTR02000010">
    <property type="protein sequence ID" value="ETZ07712.1"/>
    <property type="molecule type" value="Genomic_DNA"/>
</dbReference>
<evidence type="ECO:0000256" key="10">
    <source>
        <dbReference type="HAMAP-Rule" id="MF_00019"/>
    </source>
</evidence>
<dbReference type="GO" id="GO:0005737">
    <property type="term" value="C:cytoplasm"/>
    <property type="evidence" value="ECO:0007669"/>
    <property type="project" value="UniProtKB-SubCell"/>
</dbReference>
<dbReference type="InterPro" id="IPR012281">
    <property type="entry name" value="Phospholipid_synth_PlsX-like"/>
</dbReference>
<evidence type="ECO:0000256" key="4">
    <source>
        <dbReference type="ARBA" id="ARBA00022679"/>
    </source>
</evidence>
<dbReference type="InterPro" id="IPR003664">
    <property type="entry name" value="FA_synthesis"/>
</dbReference>
<dbReference type="PIRSF" id="PIRSF002465">
    <property type="entry name" value="Phsphlp_syn_PlsX"/>
    <property type="match status" value="1"/>
</dbReference>
<dbReference type="PANTHER" id="PTHR30100:SF1">
    <property type="entry name" value="PHOSPHATE ACYLTRANSFERASE"/>
    <property type="match status" value="1"/>
</dbReference>
<evidence type="ECO:0000256" key="9">
    <source>
        <dbReference type="ARBA" id="ARBA00046608"/>
    </source>
</evidence>
<evidence type="ECO:0000313" key="11">
    <source>
        <dbReference type="EMBL" id="ETZ07712.1"/>
    </source>
</evidence>
<dbReference type="GO" id="GO:0008654">
    <property type="term" value="P:phospholipid biosynthetic process"/>
    <property type="evidence" value="ECO:0007669"/>
    <property type="project" value="UniProtKB-KW"/>
</dbReference>
<protein>
    <recommendedName>
        <fullName evidence="8 10">Phosphate acyltransferase</fullName>
        <ecNumber evidence="8 10">2.3.1.274</ecNumber>
    </recommendedName>
    <alternativeName>
        <fullName evidence="10">Acyl-ACP phosphotransacylase</fullName>
    </alternativeName>
    <alternativeName>
        <fullName evidence="10">Acyl-[acyl-carrier-protein]--phosphate acyltransferase</fullName>
    </alternativeName>
    <alternativeName>
        <fullName evidence="10">Phosphate-acyl-ACP acyltransferase</fullName>
    </alternativeName>
</protein>
<gene>
    <name evidence="10" type="primary">plsX</name>
    <name evidence="11" type="ORF">P618_200089</name>
</gene>
<evidence type="ECO:0000256" key="6">
    <source>
        <dbReference type="ARBA" id="ARBA00023209"/>
    </source>
</evidence>